<reference evidence="2" key="2">
    <citation type="submission" date="2020-09" db="EMBL/GenBank/DDBJ databases">
        <authorList>
            <person name="Sun Q."/>
            <person name="Zhou Y."/>
        </authorList>
    </citation>
    <scope>NUCLEOTIDE SEQUENCE</scope>
    <source>
        <strain evidence="2">CGMCC 1.12360</strain>
    </source>
</reference>
<proteinExistence type="predicted"/>
<reference evidence="2" key="1">
    <citation type="journal article" date="2014" name="Int. J. Syst. Evol. Microbiol.">
        <title>Complete genome sequence of Corynebacterium casei LMG S-19264T (=DSM 44701T), isolated from a smear-ripened cheese.</title>
        <authorList>
            <consortium name="US DOE Joint Genome Institute (JGI-PGF)"/>
            <person name="Walter F."/>
            <person name="Albersmeier A."/>
            <person name="Kalinowski J."/>
            <person name="Ruckert C."/>
        </authorList>
    </citation>
    <scope>NUCLEOTIDE SEQUENCE</scope>
    <source>
        <strain evidence="2">CGMCC 1.12360</strain>
    </source>
</reference>
<dbReference type="Proteomes" id="UP000602050">
    <property type="component" value="Unassembled WGS sequence"/>
</dbReference>
<keyword evidence="1" id="KW-0812">Transmembrane</keyword>
<evidence type="ECO:0000313" key="2">
    <source>
        <dbReference type="EMBL" id="GFZ88560.1"/>
    </source>
</evidence>
<dbReference type="AlphaFoldDB" id="A0A8J2TTH5"/>
<accession>A0A8J2TTH5</accession>
<dbReference type="RefSeq" id="WP_188393239.1">
    <property type="nucleotide sequence ID" value="NZ_BMEV01000081.1"/>
</dbReference>
<dbReference type="EMBL" id="BMEV01000081">
    <property type="protein sequence ID" value="GFZ88560.1"/>
    <property type="molecule type" value="Genomic_DNA"/>
</dbReference>
<feature type="transmembrane region" description="Helical" evidence="1">
    <location>
        <begin position="153"/>
        <end position="171"/>
    </location>
</feature>
<keyword evidence="1" id="KW-1133">Transmembrane helix</keyword>
<feature type="transmembrane region" description="Helical" evidence="1">
    <location>
        <begin position="110"/>
        <end position="133"/>
    </location>
</feature>
<keyword evidence="3" id="KW-1185">Reference proteome</keyword>
<comment type="caution">
    <text evidence="2">The sequence shown here is derived from an EMBL/GenBank/DDBJ whole genome shotgun (WGS) entry which is preliminary data.</text>
</comment>
<keyword evidence="1" id="KW-0472">Membrane</keyword>
<feature type="transmembrane region" description="Helical" evidence="1">
    <location>
        <begin position="12"/>
        <end position="36"/>
    </location>
</feature>
<organism evidence="2 3">
    <name type="scientific">Compostibacillus humi</name>
    <dbReference type="NCBI Taxonomy" id="1245525"/>
    <lineage>
        <taxon>Bacteria</taxon>
        <taxon>Bacillati</taxon>
        <taxon>Bacillota</taxon>
        <taxon>Bacilli</taxon>
        <taxon>Bacillales</taxon>
        <taxon>Bacillaceae</taxon>
        <taxon>Compostibacillus</taxon>
    </lineage>
</organism>
<sequence length="181" mass="20304">MRLTEANHFVKIGLETFLTSIHFFYSRGSLVLLSLIPSFTRALQMWYSETPLWSEAIVGAARVILFFLIVTLLTKSSFHTLIDKGFWNKLLQKCSKQLEKNWPQGVISQIVVFIVLLYGAGNVLILLVSTLFFSAMDSIGINLADAAAAKDTFIFLLKNMSVIPLAIVFILKMLGVKPMKD</sequence>
<feature type="transmembrane region" description="Helical" evidence="1">
    <location>
        <begin position="56"/>
        <end position="74"/>
    </location>
</feature>
<gene>
    <name evidence="2" type="ORF">GCM10010978_30160</name>
</gene>
<protein>
    <submittedName>
        <fullName evidence="2">Uncharacterized protein</fullName>
    </submittedName>
</protein>
<evidence type="ECO:0000313" key="3">
    <source>
        <dbReference type="Proteomes" id="UP000602050"/>
    </source>
</evidence>
<name>A0A8J2TTH5_9BACI</name>
<evidence type="ECO:0000256" key="1">
    <source>
        <dbReference type="SAM" id="Phobius"/>
    </source>
</evidence>